<feature type="transmembrane region" description="Helical" evidence="7">
    <location>
        <begin position="361"/>
        <end position="383"/>
    </location>
</feature>
<dbReference type="AlphaFoldDB" id="A0A1Z5HVZ9"/>
<dbReference type="PANTHER" id="PTHR43549">
    <property type="entry name" value="MULTIDRUG RESISTANCE PROTEIN YPNP-RELATED"/>
    <property type="match status" value="1"/>
</dbReference>
<dbReference type="InterPro" id="IPR048279">
    <property type="entry name" value="MdtK-like"/>
</dbReference>
<dbReference type="NCBIfam" id="TIGR00797">
    <property type="entry name" value="matE"/>
    <property type="match status" value="1"/>
</dbReference>
<feature type="transmembrane region" description="Helical" evidence="7">
    <location>
        <begin position="390"/>
        <end position="411"/>
    </location>
</feature>
<dbReference type="OrthoDB" id="9776324at2"/>
<feature type="transmembrane region" description="Helical" evidence="7">
    <location>
        <begin position="246"/>
        <end position="268"/>
    </location>
</feature>
<feature type="transmembrane region" description="Helical" evidence="7">
    <location>
        <begin position="423"/>
        <end position="443"/>
    </location>
</feature>
<evidence type="ECO:0000256" key="5">
    <source>
        <dbReference type="ARBA" id="ARBA00022989"/>
    </source>
</evidence>
<gene>
    <name evidence="8" type="ORF">KKC1_28510</name>
</gene>
<evidence type="ECO:0008006" key="10">
    <source>
        <dbReference type="Google" id="ProtNLM"/>
    </source>
</evidence>
<dbReference type="Pfam" id="PF01554">
    <property type="entry name" value="MatE"/>
    <property type="match status" value="2"/>
</dbReference>
<feature type="transmembrane region" description="Helical" evidence="7">
    <location>
        <begin position="199"/>
        <end position="220"/>
    </location>
</feature>
<dbReference type="GO" id="GO:0005886">
    <property type="term" value="C:plasma membrane"/>
    <property type="evidence" value="ECO:0007669"/>
    <property type="project" value="UniProtKB-SubCell"/>
</dbReference>
<dbReference type="RefSeq" id="WP_088554801.1">
    <property type="nucleotide sequence ID" value="NZ_BDGJ01000168.1"/>
</dbReference>
<feature type="transmembrane region" description="Helical" evidence="7">
    <location>
        <begin position="55"/>
        <end position="80"/>
    </location>
</feature>
<evidence type="ECO:0000256" key="4">
    <source>
        <dbReference type="ARBA" id="ARBA00022692"/>
    </source>
</evidence>
<dbReference type="Proteomes" id="UP000197032">
    <property type="component" value="Unassembled WGS sequence"/>
</dbReference>
<dbReference type="PIRSF" id="PIRSF006603">
    <property type="entry name" value="DinF"/>
    <property type="match status" value="1"/>
</dbReference>
<comment type="caution">
    <text evidence="8">The sequence shown here is derived from an EMBL/GenBank/DDBJ whole genome shotgun (WGS) entry which is preliminary data.</text>
</comment>
<sequence>MERSRAANFTEGSIGRQLIWFSVPMLLGNLLQALYNTVDSIWVGRFVGAEALGAVSVSFPVIFTLVSLITGIGVAATVLVSQYKGARQPDMVQKVVSNVLLILVTAGLAVSVLGILFHGYLLRIINTPVEIFVMTSSYLKVFLAGLVFMFLYNAISAVLRGLGDSRTPLIFLLYATLINIVLDPLFIFGLGIFPRLGVAGAALATDIAQATAALMSLRYLKNLGLLSFSFECFKLQWDLIKKILKIGLPAGVQHTIVSLGILALNAIINSFGEIIVAAYGAASRLDQFAFMPSMSISLAISAMVGQNLGAGKHERVREIVRWGILLSGGITFLVALVAVFSPRTLLALFTKEEEVLQAGALYLKVIGPSYVAFAVTFALQGVIRGAGDTLPSLIFSLIALWGIRVPGAALLSRLPALGVRGVWLAMAVSPVVGLLLHWGYYATGRWKTKVAVKQGPGIPEL</sequence>
<keyword evidence="5 7" id="KW-1133">Transmembrane helix</keyword>
<dbReference type="EMBL" id="BDGJ01000168">
    <property type="protein sequence ID" value="GAW93723.1"/>
    <property type="molecule type" value="Genomic_DNA"/>
</dbReference>
<evidence type="ECO:0000256" key="6">
    <source>
        <dbReference type="ARBA" id="ARBA00023136"/>
    </source>
</evidence>
<keyword evidence="4 7" id="KW-0812">Transmembrane</keyword>
<keyword evidence="9" id="KW-1185">Reference proteome</keyword>
<name>A0A1Z5HVZ9_9FIRM</name>
<dbReference type="PANTHER" id="PTHR43549:SF2">
    <property type="entry name" value="MULTIDRUG RESISTANCE PROTEIN NORM-RELATED"/>
    <property type="match status" value="1"/>
</dbReference>
<proteinExistence type="predicted"/>
<keyword evidence="2" id="KW-0813">Transport</keyword>
<feature type="transmembrane region" description="Helical" evidence="7">
    <location>
        <begin position="141"/>
        <end position="159"/>
    </location>
</feature>
<reference evidence="9" key="1">
    <citation type="journal article" date="2017" name="Appl. Environ. Microbiol.">
        <title>Genomic analysis of Calderihabitans maritimus KKC1, a thermophilic hydrogenogenic carboxydotrophic bacterium isolated from marine sediment.</title>
        <authorList>
            <person name="Omae K."/>
            <person name="Yoneda Y."/>
            <person name="Fukuyama Y."/>
            <person name="Yoshida T."/>
            <person name="Sako Y."/>
        </authorList>
    </citation>
    <scope>NUCLEOTIDE SEQUENCE [LARGE SCALE GENOMIC DNA]</scope>
    <source>
        <strain evidence="9">KKC1</strain>
    </source>
</reference>
<feature type="transmembrane region" description="Helical" evidence="7">
    <location>
        <begin position="322"/>
        <end position="341"/>
    </location>
</feature>
<evidence type="ECO:0000256" key="1">
    <source>
        <dbReference type="ARBA" id="ARBA00004651"/>
    </source>
</evidence>
<dbReference type="GO" id="GO:0042910">
    <property type="term" value="F:xenobiotic transmembrane transporter activity"/>
    <property type="evidence" value="ECO:0007669"/>
    <property type="project" value="InterPro"/>
</dbReference>
<protein>
    <recommendedName>
        <fullName evidence="10">MATE efflux family protein</fullName>
    </recommendedName>
</protein>
<dbReference type="CDD" id="cd13138">
    <property type="entry name" value="MATE_yoeA_like"/>
    <property type="match status" value="1"/>
</dbReference>
<keyword evidence="6 7" id="KW-0472">Membrane</keyword>
<comment type="subcellular location">
    <subcellularLocation>
        <location evidence="1">Cell membrane</location>
        <topology evidence="1">Multi-pass membrane protein</topology>
    </subcellularLocation>
</comment>
<accession>A0A1Z5HVZ9</accession>
<evidence type="ECO:0000313" key="9">
    <source>
        <dbReference type="Proteomes" id="UP000197032"/>
    </source>
</evidence>
<evidence type="ECO:0000313" key="8">
    <source>
        <dbReference type="EMBL" id="GAW93723.1"/>
    </source>
</evidence>
<evidence type="ECO:0000256" key="2">
    <source>
        <dbReference type="ARBA" id="ARBA00022448"/>
    </source>
</evidence>
<dbReference type="InterPro" id="IPR002528">
    <property type="entry name" value="MATE_fam"/>
</dbReference>
<dbReference type="InterPro" id="IPR052031">
    <property type="entry name" value="Membrane_Transporter-Flippase"/>
</dbReference>
<feature type="transmembrane region" description="Helical" evidence="7">
    <location>
        <begin position="18"/>
        <end position="35"/>
    </location>
</feature>
<feature type="transmembrane region" description="Helical" evidence="7">
    <location>
        <begin position="171"/>
        <end position="193"/>
    </location>
</feature>
<feature type="transmembrane region" description="Helical" evidence="7">
    <location>
        <begin position="100"/>
        <end position="121"/>
    </location>
</feature>
<keyword evidence="3" id="KW-1003">Cell membrane</keyword>
<evidence type="ECO:0000256" key="7">
    <source>
        <dbReference type="SAM" id="Phobius"/>
    </source>
</evidence>
<dbReference type="GO" id="GO:0015297">
    <property type="term" value="F:antiporter activity"/>
    <property type="evidence" value="ECO:0007669"/>
    <property type="project" value="InterPro"/>
</dbReference>
<organism evidence="8 9">
    <name type="scientific">Calderihabitans maritimus</name>
    <dbReference type="NCBI Taxonomy" id="1246530"/>
    <lineage>
        <taxon>Bacteria</taxon>
        <taxon>Bacillati</taxon>
        <taxon>Bacillota</taxon>
        <taxon>Clostridia</taxon>
        <taxon>Neomoorellales</taxon>
        <taxon>Calderihabitantaceae</taxon>
        <taxon>Calderihabitans</taxon>
    </lineage>
</organism>
<evidence type="ECO:0000256" key="3">
    <source>
        <dbReference type="ARBA" id="ARBA00022475"/>
    </source>
</evidence>
<feature type="transmembrane region" description="Helical" evidence="7">
    <location>
        <begin position="288"/>
        <end position="310"/>
    </location>
</feature>